<feature type="signal peptide" evidence="2">
    <location>
        <begin position="1"/>
        <end position="19"/>
    </location>
</feature>
<name>A0ABP0GHP2_CLALP</name>
<gene>
    <name evidence="3" type="ORF">CVLEPA_LOCUS23813</name>
</gene>
<organism evidence="3 4">
    <name type="scientific">Clavelina lepadiformis</name>
    <name type="common">Light-bulb sea squirt</name>
    <name type="synonym">Ascidia lepadiformis</name>
    <dbReference type="NCBI Taxonomy" id="159417"/>
    <lineage>
        <taxon>Eukaryota</taxon>
        <taxon>Metazoa</taxon>
        <taxon>Chordata</taxon>
        <taxon>Tunicata</taxon>
        <taxon>Ascidiacea</taxon>
        <taxon>Aplousobranchia</taxon>
        <taxon>Clavelinidae</taxon>
        <taxon>Clavelina</taxon>
    </lineage>
</organism>
<reference evidence="3 4" key="1">
    <citation type="submission" date="2024-02" db="EMBL/GenBank/DDBJ databases">
        <authorList>
            <person name="Daric V."/>
            <person name="Darras S."/>
        </authorList>
    </citation>
    <scope>NUCLEOTIDE SEQUENCE [LARGE SCALE GENOMIC DNA]</scope>
</reference>
<dbReference type="EMBL" id="CAWYQH010000119">
    <property type="protein sequence ID" value="CAK8691232.1"/>
    <property type="molecule type" value="Genomic_DNA"/>
</dbReference>
<evidence type="ECO:0000313" key="4">
    <source>
        <dbReference type="Proteomes" id="UP001642483"/>
    </source>
</evidence>
<keyword evidence="2" id="KW-0732">Signal</keyword>
<protein>
    <submittedName>
        <fullName evidence="3">Uncharacterized protein</fullName>
    </submittedName>
</protein>
<sequence length="682" mass="76763">MKKLLFIFFLVACLKLIHAMSETCTTSTSHLYSNRMSFRSTKSDGSSYYCTCRGRDCSYITCNKETFAIPVQPGEGEGGITGEVPEEEEEEEEEEDENAINIPEVTVVGPEDIGSSSSASGGRCYDEISERYFERGATFTRMPTSTEVRKTCTCPSRGRPEITCRIAGCPQPSPPKYISVERRYATGCYDVWNQEEYPTGSTYERTRPMDEEGLVNGTYRCDCAYGMMRCTAVDIPCCDLDTGEFKDMNERFITVHASVKMRCTCMRQRGRYQNCLLPDGGNPFGYGGRLVTGTRYRPISGFPRPVSPTMTTCKDRNGRSHRFGQRYREYRRGQGWWACICRDNGRGKEACSAEGVRYGNNEAFKSIKEDGREYRCRCRGFSCTRIACILVRLPTEEPTTPQMETETEEPASEAEKEEVAIQETSATESTIDGTKKEEVEDFDPTCFDKVTRSPVQRGISFLRFSSDRKTARACSCPATGPAEITCSESACVLPDPPRRENVTFKYANGCYDEWNDAEYPSGATYTRTRFMDEDNRIPGGYKCTCLNGVMICTATDIPCCDVESGEFVPKNERFVTINSGVKVECTCDGGRSKYYGCRALDHSIAADSAVPEGITRRSSNVGFVRTRDKLKGCKDTRWTKKFYYVEDKFIQDRGLFGTWSCKCSRYTSAICRIACNRGLIKY</sequence>
<evidence type="ECO:0000256" key="1">
    <source>
        <dbReference type="SAM" id="MobiDB-lite"/>
    </source>
</evidence>
<feature type="chain" id="PRO_5046533814" evidence="2">
    <location>
        <begin position="20"/>
        <end position="682"/>
    </location>
</feature>
<feature type="region of interest" description="Disordered" evidence="1">
    <location>
        <begin position="72"/>
        <end position="97"/>
    </location>
</feature>
<comment type="caution">
    <text evidence="3">The sequence shown here is derived from an EMBL/GenBank/DDBJ whole genome shotgun (WGS) entry which is preliminary data.</text>
</comment>
<proteinExistence type="predicted"/>
<feature type="region of interest" description="Disordered" evidence="1">
    <location>
        <begin position="397"/>
        <end position="435"/>
    </location>
</feature>
<evidence type="ECO:0000313" key="3">
    <source>
        <dbReference type="EMBL" id="CAK8691232.1"/>
    </source>
</evidence>
<keyword evidence="4" id="KW-1185">Reference proteome</keyword>
<dbReference type="Proteomes" id="UP001642483">
    <property type="component" value="Unassembled WGS sequence"/>
</dbReference>
<feature type="compositionally biased region" description="Polar residues" evidence="1">
    <location>
        <begin position="422"/>
        <end position="432"/>
    </location>
</feature>
<accession>A0ABP0GHP2</accession>
<evidence type="ECO:0000256" key="2">
    <source>
        <dbReference type="SAM" id="SignalP"/>
    </source>
</evidence>
<feature type="compositionally biased region" description="Acidic residues" evidence="1">
    <location>
        <begin position="84"/>
        <end position="97"/>
    </location>
</feature>